<organism evidence="1 2">
    <name type="scientific">Nitrososphaeria virus YSH_922147</name>
    <dbReference type="NCBI Taxonomy" id="3071323"/>
    <lineage>
        <taxon>Viruses</taxon>
        <taxon>Duplodnaviria</taxon>
        <taxon>Heunggongvirae</taxon>
        <taxon>Uroviricota</taxon>
        <taxon>Caudoviricetes</taxon>
        <taxon>Juravirales</taxon>
        <taxon>Yangangviridae</taxon>
        <taxon>Mathaucavirus</taxon>
        <taxon>Mathaucavirus yangshanense</taxon>
    </lineage>
</organism>
<protein>
    <submittedName>
        <fullName evidence="1">Nitrosopumilus output domain 1</fullName>
    </submittedName>
</protein>
<proteinExistence type="predicted"/>
<dbReference type="KEGG" id="vg:80545027"/>
<evidence type="ECO:0000313" key="2">
    <source>
        <dbReference type="Proteomes" id="UP001156973"/>
    </source>
</evidence>
<keyword evidence="2" id="KW-1185">Reference proteome</keyword>
<dbReference type="EMBL" id="ON649701">
    <property type="protein sequence ID" value="UVF62476.1"/>
    <property type="molecule type" value="Genomic_DNA"/>
</dbReference>
<sequence>MQSKLEELQRKLDEAFKNDKSHVKRLSENE</sequence>
<dbReference type="Proteomes" id="UP001156973">
    <property type="component" value="Segment"/>
</dbReference>
<accession>A0A976UAU0</accession>
<reference evidence="1 2" key="1">
    <citation type="submission" date="2022-05" db="EMBL/GenBank/DDBJ databases">
        <title>Diverse viruses of marine archaea discovered using metagenomics.</title>
        <authorList>
            <person name="Zhou Y."/>
        </authorList>
    </citation>
    <scope>NUCLEOTIDE SEQUENCE [LARGE SCALE GENOMIC DNA]</scope>
    <source>
        <strain evidence="1">YSH_922147</strain>
    </source>
</reference>
<evidence type="ECO:0000313" key="1">
    <source>
        <dbReference type="EMBL" id="UVF62476.1"/>
    </source>
</evidence>
<name>A0A976UAU0_9CAUD</name>